<keyword evidence="4" id="KW-1185">Reference proteome</keyword>
<dbReference type="PROSITE" id="PS50005">
    <property type="entry name" value="TPR"/>
    <property type="match status" value="1"/>
</dbReference>
<dbReference type="Gene3D" id="1.25.40.10">
    <property type="entry name" value="Tetratricopeptide repeat domain"/>
    <property type="match status" value="1"/>
</dbReference>
<organism evidence="2 4">
    <name type="scientific">Candidatus Accumulibacter cognatus</name>
    <dbReference type="NCBI Taxonomy" id="2954383"/>
    <lineage>
        <taxon>Bacteria</taxon>
        <taxon>Pseudomonadati</taxon>
        <taxon>Pseudomonadota</taxon>
        <taxon>Betaproteobacteria</taxon>
        <taxon>Candidatus Accumulibacter</taxon>
    </lineage>
</organism>
<proteinExistence type="predicted"/>
<dbReference type="STRING" id="1453999.AW06_000307"/>
<dbReference type="RefSeq" id="WP_034944479.1">
    <property type="nucleotide sequence ID" value="NZ_JDST02000005.1"/>
</dbReference>
<dbReference type="Proteomes" id="UP000021315">
    <property type="component" value="Unassembled WGS sequence"/>
</dbReference>
<name>A0A080MBL0_9PROT</name>
<dbReference type="InterPro" id="IPR019734">
    <property type="entry name" value="TPR_rpt"/>
</dbReference>
<keyword evidence="1" id="KW-0802">TPR repeat</keyword>
<reference evidence="2 4" key="1">
    <citation type="submission" date="2014-02" db="EMBL/GenBank/DDBJ databases">
        <title>Expanding our view of genomic diversity in Candidatus Accumulibacter clades.</title>
        <authorList>
            <person name="Skennerton C.T."/>
            <person name="Barr J.J."/>
            <person name="Slater F.R."/>
            <person name="Bond P.L."/>
            <person name="Tyson G.W."/>
        </authorList>
    </citation>
    <scope>NUCLEOTIDE SEQUENCE [LARGE SCALE GENOMIC DNA]</scope>
    <source>
        <strain evidence="4">SK-02</strain>
    </source>
</reference>
<feature type="repeat" description="TPR" evidence="1">
    <location>
        <begin position="20"/>
        <end position="53"/>
    </location>
</feature>
<reference evidence="3" key="3">
    <citation type="submission" date="2020-06" db="EMBL/GenBank/DDBJ databases">
        <authorList>
            <person name="Arumugam K."/>
            <person name="Besarab I."/>
            <person name="Haryono M."/>
            <person name="Bagci C."/>
            <person name="Beier S."/>
            <person name="Buchfink B."/>
            <person name="Gorska A."/>
            <person name="Qiu G."/>
            <person name="Huson D.H."/>
            <person name="Williams R.B."/>
        </authorList>
    </citation>
    <scope>NUCLEOTIDE SEQUENCE</scope>
    <source>
        <strain evidence="3">SSA1</strain>
    </source>
</reference>
<evidence type="ECO:0000313" key="4">
    <source>
        <dbReference type="Proteomes" id="UP000021315"/>
    </source>
</evidence>
<dbReference type="AlphaFoldDB" id="A0A080MBL0"/>
<accession>A0A080MBL0</accession>
<dbReference type="Pfam" id="PF13432">
    <property type="entry name" value="TPR_16"/>
    <property type="match status" value="1"/>
</dbReference>
<accession>A0A7D5NBI6</accession>
<evidence type="ECO:0000313" key="2">
    <source>
        <dbReference type="EMBL" id="KFB78356.1"/>
    </source>
</evidence>
<gene>
    <name evidence="2" type="ORF">AW06_000307</name>
    <name evidence="3" type="ORF">HWD57_15065</name>
</gene>
<dbReference type="Proteomes" id="UP000509684">
    <property type="component" value="Chromosome"/>
</dbReference>
<evidence type="ECO:0000313" key="3">
    <source>
        <dbReference type="EMBL" id="QLH50966.1"/>
    </source>
</evidence>
<dbReference type="EMBL" id="JDST02000005">
    <property type="protein sequence ID" value="KFB78356.1"/>
    <property type="molecule type" value="Genomic_DNA"/>
</dbReference>
<reference evidence="3 5" key="2">
    <citation type="journal article" date="2019" name="Microbiome">
        <title>Annotated bacterial chromosomes from frame-shift-corrected long-read metagenomic data.</title>
        <authorList>
            <person name="Arumugam K."/>
            <person name="Bagci C."/>
            <person name="Bessarab I."/>
            <person name="Beier S."/>
            <person name="Buchfink B."/>
            <person name="Gorska A."/>
            <person name="Qiu G."/>
            <person name="Huson D.H."/>
            <person name="Williams R.B.H."/>
        </authorList>
    </citation>
    <scope>NUCLEOTIDE SEQUENCE [LARGE SCALE GENOMIC DNA]</scope>
    <source>
        <strain evidence="3">SSA1</strain>
    </source>
</reference>
<protein>
    <submittedName>
        <fullName evidence="3">Tetratricopeptide repeat protein</fullName>
    </submittedName>
    <submittedName>
        <fullName evidence="2">Type IV pilus biogenesis/stability protein PilW</fullName>
    </submittedName>
</protein>
<dbReference type="SUPFAM" id="SSF48452">
    <property type="entry name" value="TPR-like"/>
    <property type="match status" value="1"/>
</dbReference>
<evidence type="ECO:0000313" key="5">
    <source>
        <dbReference type="Proteomes" id="UP000509684"/>
    </source>
</evidence>
<sequence>MTTTLIANLEKLLGGPRDGAVLRYSLGNEYLKTGLFEQAVIHLRAAVESNPQYSAAWKLLGKALSEGGRQAEALAAYERGIVIAESRGDIQAAREMTVFARRLRRQLPSSENGSIKAC</sequence>
<dbReference type="KEGG" id="acog:HWD57_15065"/>
<evidence type="ECO:0000256" key="1">
    <source>
        <dbReference type="PROSITE-ProRule" id="PRU00339"/>
    </source>
</evidence>
<dbReference type="SMART" id="SM00028">
    <property type="entry name" value="TPR"/>
    <property type="match status" value="2"/>
</dbReference>
<dbReference type="InterPro" id="IPR011990">
    <property type="entry name" value="TPR-like_helical_dom_sf"/>
</dbReference>
<dbReference type="EMBL" id="CP058708">
    <property type="protein sequence ID" value="QLH50966.1"/>
    <property type="molecule type" value="Genomic_DNA"/>
</dbReference>